<organism evidence="1 2">
    <name type="scientific">Mycolicibacterium helvum</name>
    <dbReference type="NCBI Taxonomy" id="1534349"/>
    <lineage>
        <taxon>Bacteria</taxon>
        <taxon>Bacillati</taxon>
        <taxon>Actinomycetota</taxon>
        <taxon>Actinomycetes</taxon>
        <taxon>Mycobacteriales</taxon>
        <taxon>Mycobacteriaceae</taxon>
        <taxon>Mycolicibacterium</taxon>
    </lineage>
</organism>
<protein>
    <submittedName>
        <fullName evidence="1">Haloacid dehalogenase</fullName>
    </submittedName>
</protein>
<sequence length="221" mass="23239">MTLPQSVSAIVFDCDGLLLDTETCWSRAEAALFADYGFGFGPQQKDLLIGRTLAAACDNIAEYFGRPGMGPQLEAELLPRVEAELAADVQPMPGARSLLELLGDKVPIAVATNSPRAILTAALESSGLAGYFDVSIAADEVERPKPDPQLYLEAFALLNADPMTGVALEDSSTGVAAARAAHTFLITVPSQPGKQLDGDYVTAALNDPALVAWAQGVTHRP</sequence>
<dbReference type="InterPro" id="IPR023214">
    <property type="entry name" value="HAD_sf"/>
</dbReference>
<dbReference type="InterPro" id="IPR006439">
    <property type="entry name" value="HAD-SF_hydro_IA"/>
</dbReference>
<name>A0A7I7T5Z0_9MYCO</name>
<accession>A0A7I7T5Z0</accession>
<dbReference type="Gene3D" id="1.10.150.240">
    <property type="entry name" value="Putative phosphatase, domain 2"/>
    <property type="match status" value="1"/>
</dbReference>
<gene>
    <name evidence="1" type="ORF">MHEL_24560</name>
</gene>
<dbReference type="RefSeq" id="WP_163747763.1">
    <property type="nucleotide sequence ID" value="NZ_AP022596.1"/>
</dbReference>
<dbReference type="SFLD" id="SFLDG01129">
    <property type="entry name" value="C1.5:_HAD__Beta-PGM__Phosphata"/>
    <property type="match status" value="1"/>
</dbReference>
<dbReference type="InterPro" id="IPR023198">
    <property type="entry name" value="PGP-like_dom2"/>
</dbReference>
<dbReference type="SFLD" id="SFLDS00003">
    <property type="entry name" value="Haloacid_Dehalogenase"/>
    <property type="match status" value="1"/>
</dbReference>
<dbReference type="PANTHER" id="PTHR18901:SF38">
    <property type="entry name" value="PSEUDOURIDINE-5'-PHOSPHATASE"/>
    <property type="match status" value="1"/>
</dbReference>
<dbReference type="AlphaFoldDB" id="A0A7I7T5Z0"/>
<dbReference type="KEGG" id="mhev:MHEL_24560"/>
<dbReference type="NCBIfam" id="TIGR01509">
    <property type="entry name" value="HAD-SF-IA-v3"/>
    <property type="match status" value="1"/>
</dbReference>
<evidence type="ECO:0000313" key="1">
    <source>
        <dbReference type="EMBL" id="BBY64213.1"/>
    </source>
</evidence>
<keyword evidence="2" id="KW-1185">Reference proteome</keyword>
<dbReference type="PRINTS" id="PR00413">
    <property type="entry name" value="HADHALOGNASE"/>
</dbReference>
<dbReference type="Gene3D" id="3.40.50.1000">
    <property type="entry name" value="HAD superfamily/HAD-like"/>
    <property type="match status" value="1"/>
</dbReference>
<dbReference type="PANTHER" id="PTHR18901">
    <property type="entry name" value="2-DEOXYGLUCOSE-6-PHOSPHATE PHOSPHATASE 2"/>
    <property type="match status" value="1"/>
</dbReference>
<reference evidence="1 2" key="1">
    <citation type="journal article" date="2019" name="Emerg. Microbes Infect.">
        <title>Comprehensive subspecies identification of 175 nontuberculous mycobacteria species based on 7547 genomic profiles.</title>
        <authorList>
            <person name="Matsumoto Y."/>
            <person name="Kinjo T."/>
            <person name="Motooka D."/>
            <person name="Nabeya D."/>
            <person name="Jung N."/>
            <person name="Uechi K."/>
            <person name="Horii T."/>
            <person name="Iida T."/>
            <person name="Fujita J."/>
            <person name="Nakamura S."/>
        </authorList>
    </citation>
    <scope>NUCLEOTIDE SEQUENCE [LARGE SCALE GENOMIC DNA]</scope>
    <source>
        <strain evidence="1 2">JCM 30396</strain>
    </source>
</reference>
<dbReference type="EMBL" id="AP022596">
    <property type="protein sequence ID" value="BBY64213.1"/>
    <property type="molecule type" value="Genomic_DNA"/>
</dbReference>
<proteinExistence type="predicted"/>
<dbReference type="Proteomes" id="UP000467148">
    <property type="component" value="Chromosome"/>
</dbReference>
<dbReference type="Pfam" id="PF13419">
    <property type="entry name" value="HAD_2"/>
    <property type="match status" value="1"/>
</dbReference>
<dbReference type="SUPFAM" id="SSF56784">
    <property type="entry name" value="HAD-like"/>
    <property type="match status" value="1"/>
</dbReference>
<evidence type="ECO:0000313" key="2">
    <source>
        <dbReference type="Proteomes" id="UP000467148"/>
    </source>
</evidence>
<dbReference type="InterPro" id="IPR036412">
    <property type="entry name" value="HAD-like_sf"/>
</dbReference>
<dbReference type="InterPro" id="IPR041492">
    <property type="entry name" value="HAD_2"/>
</dbReference>